<dbReference type="InterPro" id="IPR004509">
    <property type="entry name" value="Competence_ComEA_HhH"/>
</dbReference>
<evidence type="ECO:0000256" key="1">
    <source>
        <dbReference type="SAM" id="SignalP"/>
    </source>
</evidence>
<dbReference type="SUPFAM" id="SSF47781">
    <property type="entry name" value="RuvA domain 2-like"/>
    <property type="match status" value="1"/>
</dbReference>
<dbReference type="Pfam" id="PF12836">
    <property type="entry name" value="HHH_3"/>
    <property type="match status" value="1"/>
</dbReference>
<dbReference type="NCBIfam" id="TIGR00426">
    <property type="entry name" value="competence protein ComEA helix-hairpin-helix repeat region"/>
    <property type="match status" value="1"/>
</dbReference>
<dbReference type="GO" id="GO:0015627">
    <property type="term" value="C:type II protein secretion system complex"/>
    <property type="evidence" value="ECO:0007669"/>
    <property type="project" value="TreeGrafter"/>
</dbReference>
<accession>A0A444JHF5</accession>
<organism evidence="3 4">
    <name type="scientific">Candidatus Electrothrix marina</name>
    <dbReference type="NCBI Taxonomy" id="1859130"/>
    <lineage>
        <taxon>Bacteria</taxon>
        <taxon>Pseudomonadati</taxon>
        <taxon>Thermodesulfobacteriota</taxon>
        <taxon>Desulfobulbia</taxon>
        <taxon>Desulfobulbales</taxon>
        <taxon>Desulfobulbaceae</taxon>
        <taxon>Candidatus Electrothrix</taxon>
    </lineage>
</organism>
<dbReference type="InterPro" id="IPR010994">
    <property type="entry name" value="RuvA_2-like"/>
</dbReference>
<dbReference type="Gene3D" id="1.10.150.280">
    <property type="entry name" value="AF1531-like domain"/>
    <property type="match status" value="1"/>
</dbReference>
<name>A0A444JHF5_9BACT</name>
<gene>
    <name evidence="3" type="ORF">VU01_101412</name>
</gene>
<dbReference type="PANTHER" id="PTHR21180">
    <property type="entry name" value="ENDONUCLEASE/EXONUCLEASE/PHOSPHATASE FAMILY DOMAIN-CONTAINING PROTEIN 1"/>
    <property type="match status" value="1"/>
</dbReference>
<evidence type="ECO:0000313" key="4">
    <source>
        <dbReference type="Proteomes" id="UP000288892"/>
    </source>
</evidence>
<dbReference type="SMART" id="SM00278">
    <property type="entry name" value="HhH1"/>
    <property type="match status" value="2"/>
</dbReference>
<evidence type="ECO:0000259" key="2">
    <source>
        <dbReference type="SMART" id="SM00278"/>
    </source>
</evidence>
<comment type="caution">
    <text evidence="3">The sequence shown here is derived from an EMBL/GenBank/DDBJ whole genome shotgun (WGS) entry which is preliminary data.</text>
</comment>
<feature type="signal peptide" evidence="1">
    <location>
        <begin position="1"/>
        <end position="20"/>
    </location>
</feature>
<dbReference type="AlphaFoldDB" id="A0A444JHF5"/>
<feature type="domain" description="Helix-hairpin-helix DNA-binding motif class 1" evidence="2">
    <location>
        <begin position="30"/>
        <end position="49"/>
    </location>
</feature>
<dbReference type="Proteomes" id="UP000288892">
    <property type="component" value="Unassembled WGS sequence"/>
</dbReference>
<reference evidence="3 4" key="1">
    <citation type="submission" date="2017-01" db="EMBL/GenBank/DDBJ databases">
        <title>The cable genome- insights into the physiology and evolution of filamentous bacteria capable of sulfide oxidation via long distance electron transfer.</title>
        <authorList>
            <person name="Schreiber L."/>
            <person name="Bjerg J.T."/>
            <person name="Boggild A."/>
            <person name="Van De Vossenberg J."/>
            <person name="Meysman F."/>
            <person name="Nielsen L.P."/>
            <person name="Schramm A."/>
            <person name="Kjeldsen K.U."/>
        </authorList>
    </citation>
    <scope>NUCLEOTIDE SEQUENCE [LARGE SCALE GENOMIC DNA]</scope>
    <source>
        <strain evidence="3">A5</strain>
    </source>
</reference>
<feature type="chain" id="PRO_5019143005" evidence="1">
    <location>
        <begin position="21"/>
        <end position="115"/>
    </location>
</feature>
<dbReference type="GO" id="GO:0015628">
    <property type="term" value="P:protein secretion by the type II secretion system"/>
    <property type="evidence" value="ECO:0007669"/>
    <property type="project" value="TreeGrafter"/>
</dbReference>
<keyword evidence="4" id="KW-1185">Reference proteome</keyword>
<sequence>MKSFYFTLFFVFFLTTSAAAVVNINTASLEELTSLPGIGQVKAESILKYREEKGLFNKVDELKNVYGIGAKIVARLKDEITVGEAAPAVAATAVEKQTAQKVPEEQTLSMPPAKK</sequence>
<proteinExistence type="predicted"/>
<dbReference type="InterPro" id="IPR003583">
    <property type="entry name" value="Hlx-hairpin-Hlx_DNA-bd_motif"/>
</dbReference>
<protein>
    <submittedName>
        <fullName evidence="3">Competence protein ComEA</fullName>
    </submittedName>
</protein>
<evidence type="ECO:0000313" key="3">
    <source>
        <dbReference type="EMBL" id="RWX52408.1"/>
    </source>
</evidence>
<dbReference type="EMBL" id="MTKS01000014">
    <property type="protein sequence ID" value="RWX52408.1"/>
    <property type="molecule type" value="Genomic_DNA"/>
</dbReference>
<dbReference type="GO" id="GO:0003677">
    <property type="term" value="F:DNA binding"/>
    <property type="evidence" value="ECO:0007669"/>
    <property type="project" value="InterPro"/>
</dbReference>
<dbReference type="GO" id="GO:0006281">
    <property type="term" value="P:DNA repair"/>
    <property type="evidence" value="ECO:0007669"/>
    <property type="project" value="InterPro"/>
</dbReference>
<keyword evidence="1" id="KW-0732">Signal</keyword>
<feature type="domain" description="Helix-hairpin-helix DNA-binding motif class 1" evidence="2">
    <location>
        <begin position="60"/>
        <end position="79"/>
    </location>
</feature>
<dbReference type="PANTHER" id="PTHR21180:SF32">
    <property type="entry name" value="ENDONUCLEASE_EXONUCLEASE_PHOSPHATASE FAMILY DOMAIN-CONTAINING PROTEIN 1"/>
    <property type="match status" value="1"/>
</dbReference>
<dbReference type="InterPro" id="IPR051675">
    <property type="entry name" value="Endo/Exo/Phosphatase_dom_1"/>
</dbReference>